<dbReference type="KEGG" id="cvn:111131238"/>
<sequence>MSGLEGAIDTSINKNVSESTLSTYPDGVENPFIIEEVEIPEETEPSEPSTSSANESKESGRKGDRRTTNKRKNEPEDPWMAELLAIKRQRVEVEVRKAVALERIASALEFKKQ</sequence>
<protein>
    <submittedName>
        <fullName evidence="3">Uncharacterized protein LOC111131238</fullName>
    </submittedName>
</protein>
<dbReference type="Proteomes" id="UP000694844">
    <property type="component" value="Chromosome 1"/>
</dbReference>
<evidence type="ECO:0000256" key="1">
    <source>
        <dbReference type="SAM" id="MobiDB-lite"/>
    </source>
</evidence>
<dbReference type="OrthoDB" id="6144607at2759"/>
<proteinExistence type="predicted"/>
<name>A0A8B8E4W5_CRAVI</name>
<feature type="compositionally biased region" description="Polar residues" evidence="1">
    <location>
        <begin position="10"/>
        <end position="23"/>
    </location>
</feature>
<feature type="region of interest" description="Disordered" evidence="1">
    <location>
        <begin position="1"/>
        <end position="79"/>
    </location>
</feature>
<evidence type="ECO:0000313" key="3">
    <source>
        <dbReference type="RefSeq" id="XP_022334386.1"/>
    </source>
</evidence>
<accession>A0A8B8E4W5</accession>
<reference evidence="2" key="1">
    <citation type="submission" date="2024-06" db="UniProtKB">
        <authorList>
            <consortium name="RefSeq"/>
        </authorList>
    </citation>
    <scope>NUCLEOTIDE SEQUENCE [LARGE SCALE GENOMIC DNA]</scope>
</reference>
<gene>
    <name evidence="3" type="primary">LOC111131238</name>
</gene>
<dbReference type="GeneID" id="111131238"/>
<dbReference type="AlphaFoldDB" id="A0A8B8E4W5"/>
<dbReference type="RefSeq" id="XP_022334386.1">
    <property type="nucleotide sequence ID" value="XM_022478678.1"/>
</dbReference>
<reference evidence="3" key="2">
    <citation type="submission" date="2025-08" db="UniProtKB">
        <authorList>
            <consortium name="RefSeq"/>
        </authorList>
    </citation>
    <scope>IDENTIFICATION</scope>
    <source>
        <tissue evidence="3">Whole sample</tissue>
    </source>
</reference>
<feature type="compositionally biased region" description="Basic and acidic residues" evidence="1">
    <location>
        <begin position="55"/>
        <end position="75"/>
    </location>
</feature>
<feature type="compositionally biased region" description="Acidic residues" evidence="1">
    <location>
        <begin position="35"/>
        <end position="45"/>
    </location>
</feature>
<keyword evidence="2" id="KW-1185">Reference proteome</keyword>
<evidence type="ECO:0000313" key="2">
    <source>
        <dbReference type="Proteomes" id="UP000694844"/>
    </source>
</evidence>
<organism evidence="2 3">
    <name type="scientific">Crassostrea virginica</name>
    <name type="common">Eastern oyster</name>
    <dbReference type="NCBI Taxonomy" id="6565"/>
    <lineage>
        <taxon>Eukaryota</taxon>
        <taxon>Metazoa</taxon>
        <taxon>Spiralia</taxon>
        <taxon>Lophotrochozoa</taxon>
        <taxon>Mollusca</taxon>
        <taxon>Bivalvia</taxon>
        <taxon>Autobranchia</taxon>
        <taxon>Pteriomorphia</taxon>
        <taxon>Ostreida</taxon>
        <taxon>Ostreoidea</taxon>
        <taxon>Ostreidae</taxon>
        <taxon>Crassostrea</taxon>
    </lineage>
</organism>